<feature type="domain" description="Release factor glutamine methyltransferase N-terminal" evidence="7">
    <location>
        <begin position="19"/>
        <end position="88"/>
    </location>
</feature>
<dbReference type="InterPro" id="IPR029063">
    <property type="entry name" value="SAM-dependent_MTases_sf"/>
</dbReference>
<dbReference type="AlphaFoldDB" id="A0AAU7JRL2"/>
<evidence type="ECO:0000256" key="3">
    <source>
        <dbReference type="ARBA" id="ARBA00022691"/>
    </source>
</evidence>
<evidence type="ECO:0000256" key="4">
    <source>
        <dbReference type="ARBA" id="ARBA00048391"/>
    </source>
</evidence>
<dbReference type="EC" id="2.1.1.297" evidence="5"/>
<reference evidence="8" key="1">
    <citation type="submission" date="2024-05" db="EMBL/GenBank/DDBJ databases">
        <authorList>
            <person name="Kim S."/>
            <person name="Heo J."/>
            <person name="Choi H."/>
            <person name="Choi Y."/>
            <person name="Kwon S.-W."/>
            <person name="Kim Y."/>
        </authorList>
    </citation>
    <scope>NUCLEOTIDE SEQUENCE</scope>
    <source>
        <strain evidence="8">KACC 23699</strain>
    </source>
</reference>
<dbReference type="InterPro" id="IPR007848">
    <property type="entry name" value="Small_mtfrase_dom"/>
</dbReference>
<dbReference type="HAMAP" id="MF_02126">
    <property type="entry name" value="RF_methyltr_PrmC"/>
    <property type="match status" value="1"/>
</dbReference>
<keyword evidence="2 5" id="KW-0808">Transferase</keyword>
<sequence>MPTEETTDAASGAGDLGAAVRAAATRLSEAGVPSPEHDALALAAHVLGRPVGELRTAMVLGASAPDPTAYARLVEHRADRVPLQHLTGRAAFRRLELSVGPGVFTPRPETEVVAGLAIEAALAVDAEPVVVDLCTGSGAIALAIADEVPRATVHAVELGEDAHAWAARNVADTGLDVTLVHGDATTAFPELDGTVDVVVSNPPYIPVGMVPVDPEVRDHDPELALYGGSEDGLAIPLAVAARAAVLLRPGGVLVMEHADSQGALLPAALERTGQWVDVRDERDLTGRPRATVAVRA</sequence>
<keyword evidence="1 5" id="KW-0489">Methyltransferase</keyword>
<dbReference type="PROSITE" id="PS00092">
    <property type="entry name" value="N6_MTASE"/>
    <property type="match status" value="1"/>
</dbReference>
<dbReference type="SUPFAM" id="SSF53335">
    <property type="entry name" value="S-adenosyl-L-methionine-dependent methyltransferases"/>
    <property type="match status" value="1"/>
</dbReference>
<feature type="binding site" evidence="5">
    <location>
        <position position="201"/>
    </location>
    <ligand>
        <name>S-adenosyl-L-methionine</name>
        <dbReference type="ChEBI" id="CHEBI:59789"/>
    </ligand>
</feature>
<dbReference type="EMBL" id="CP157483">
    <property type="protein sequence ID" value="XBO42549.1"/>
    <property type="molecule type" value="Genomic_DNA"/>
</dbReference>
<proteinExistence type="inferred from homology"/>
<dbReference type="InterPro" id="IPR004556">
    <property type="entry name" value="HemK-like"/>
</dbReference>
<gene>
    <name evidence="5 8" type="primary">prmC</name>
    <name evidence="8" type="ORF">ABEG17_13330</name>
</gene>
<keyword evidence="3 5" id="KW-0949">S-adenosyl-L-methionine</keyword>
<comment type="catalytic activity">
    <reaction evidence="4 5">
        <text>L-glutaminyl-[peptide chain release factor] + S-adenosyl-L-methionine = N(5)-methyl-L-glutaminyl-[peptide chain release factor] + S-adenosyl-L-homocysteine + H(+)</text>
        <dbReference type="Rhea" id="RHEA:42896"/>
        <dbReference type="Rhea" id="RHEA-COMP:10271"/>
        <dbReference type="Rhea" id="RHEA-COMP:10272"/>
        <dbReference type="ChEBI" id="CHEBI:15378"/>
        <dbReference type="ChEBI" id="CHEBI:30011"/>
        <dbReference type="ChEBI" id="CHEBI:57856"/>
        <dbReference type="ChEBI" id="CHEBI:59789"/>
        <dbReference type="ChEBI" id="CHEBI:61891"/>
        <dbReference type="EC" id="2.1.1.297"/>
    </reaction>
</comment>
<dbReference type="InterPro" id="IPR002052">
    <property type="entry name" value="DNA_methylase_N6_adenine_CS"/>
</dbReference>
<evidence type="ECO:0000259" key="7">
    <source>
        <dbReference type="Pfam" id="PF17827"/>
    </source>
</evidence>
<dbReference type="CDD" id="cd02440">
    <property type="entry name" value="AdoMet_MTases"/>
    <property type="match status" value="1"/>
</dbReference>
<accession>A0AAU7JRL2</accession>
<comment type="caution">
    <text evidence="5">Lacks conserved residue(s) required for the propagation of feature annotation.</text>
</comment>
<evidence type="ECO:0000256" key="1">
    <source>
        <dbReference type="ARBA" id="ARBA00022603"/>
    </source>
</evidence>
<dbReference type="InterPro" id="IPR050320">
    <property type="entry name" value="N5-glutamine_MTase"/>
</dbReference>
<feature type="domain" description="Methyltransferase small" evidence="6">
    <location>
        <begin position="122"/>
        <end position="204"/>
    </location>
</feature>
<name>A0AAU7JRL2_9MICO</name>
<dbReference type="Pfam" id="PF05175">
    <property type="entry name" value="MTS"/>
    <property type="match status" value="1"/>
</dbReference>
<evidence type="ECO:0000259" key="6">
    <source>
        <dbReference type="Pfam" id="PF05175"/>
    </source>
</evidence>
<dbReference type="NCBIfam" id="TIGR00536">
    <property type="entry name" value="hemK_fam"/>
    <property type="match status" value="1"/>
</dbReference>
<evidence type="ECO:0000256" key="5">
    <source>
        <dbReference type="HAMAP-Rule" id="MF_02126"/>
    </source>
</evidence>
<comment type="function">
    <text evidence="5">Methylates the class 1 translation termination release factors RF1/PrfA and RF2/PrfB on the glutamine residue of the universally conserved GGQ motif.</text>
</comment>
<comment type="similarity">
    <text evidence="5">Belongs to the protein N5-glutamine methyltransferase family. PrmC subfamily.</text>
</comment>
<dbReference type="Gene3D" id="1.10.8.10">
    <property type="entry name" value="DNA helicase RuvA subunit, C-terminal domain"/>
    <property type="match status" value="1"/>
</dbReference>
<evidence type="ECO:0000256" key="2">
    <source>
        <dbReference type="ARBA" id="ARBA00022679"/>
    </source>
</evidence>
<protein>
    <recommendedName>
        <fullName evidence="5">Release factor glutamine methyltransferase</fullName>
        <shortName evidence="5">RF MTase</shortName>
        <ecNumber evidence="5">2.1.1.297</ecNumber>
    </recommendedName>
    <alternativeName>
        <fullName evidence="5">N5-glutamine methyltransferase PrmC</fullName>
    </alternativeName>
    <alternativeName>
        <fullName evidence="5">Protein-(glutamine-N5) MTase PrmC</fullName>
    </alternativeName>
    <alternativeName>
        <fullName evidence="5">Protein-glutamine N-methyltransferase PrmC</fullName>
    </alternativeName>
</protein>
<feature type="binding site" evidence="5">
    <location>
        <position position="157"/>
    </location>
    <ligand>
        <name>S-adenosyl-L-methionine</name>
        <dbReference type="ChEBI" id="CHEBI:59789"/>
    </ligand>
</feature>
<dbReference type="GO" id="GO:0102559">
    <property type="term" value="F:peptide chain release factor N(5)-glutamine methyltransferase activity"/>
    <property type="evidence" value="ECO:0007669"/>
    <property type="project" value="UniProtKB-EC"/>
</dbReference>
<dbReference type="Pfam" id="PF17827">
    <property type="entry name" value="PrmC_N"/>
    <property type="match status" value="1"/>
</dbReference>
<dbReference type="Gene3D" id="3.40.50.150">
    <property type="entry name" value="Vaccinia Virus protein VP39"/>
    <property type="match status" value="1"/>
</dbReference>
<dbReference type="InterPro" id="IPR019874">
    <property type="entry name" value="RF_methyltr_PrmC"/>
</dbReference>
<dbReference type="GO" id="GO:0032259">
    <property type="term" value="P:methylation"/>
    <property type="evidence" value="ECO:0007669"/>
    <property type="project" value="UniProtKB-KW"/>
</dbReference>
<dbReference type="NCBIfam" id="TIGR03534">
    <property type="entry name" value="RF_mod_PrmC"/>
    <property type="match status" value="1"/>
</dbReference>
<feature type="binding site" evidence="5">
    <location>
        <begin position="201"/>
        <end position="204"/>
    </location>
    <ligand>
        <name>substrate</name>
    </ligand>
</feature>
<evidence type="ECO:0000313" key="8">
    <source>
        <dbReference type="EMBL" id="XBO42549.1"/>
    </source>
</evidence>
<dbReference type="GO" id="GO:0003676">
    <property type="term" value="F:nucleic acid binding"/>
    <property type="evidence" value="ECO:0007669"/>
    <property type="project" value="InterPro"/>
</dbReference>
<dbReference type="RefSeq" id="WP_406829969.1">
    <property type="nucleotide sequence ID" value="NZ_CP157483.1"/>
</dbReference>
<organism evidence="8">
    <name type="scientific">Pedococcus sp. KACC 23699</name>
    <dbReference type="NCBI Taxonomy" id="3149228"/>
    <lineage>
        <taxon>Bacteria</taxon>
        <taxon>Bacillati</taxon>
        <taxon>Actinomycetota</taxon>
        <taxon>Actinomycetes</taxon>
        <taxon>Micrococcales</taxon>
        <taxon>Intrasporangiaceae</taxon>
        <taxon>Pedococcus</taxon>
    </lineage>
</organism>
<dbReference type="InterPro" id="IPR040758">
    <property type="entry name" value="PrmC_N"/>
</dbReference>
<dbReference type="PANTHER" id="PTHR18895">
    <property type="entry name" value="HEMK METHYLTRANSFERASE"/>
    <property type="match status" value="1"/>
</dbReference>
<dbReference type="PANTHER" id="PTHR18895:SF74">
    <property type="entry name" value="MTRF1L RELEASE FACTOR GLUTAMINE METHYLTRANSFERASE"/>
    <property type="match status" value="1"/>
</dbReference>